<evidence type="ECO:0000313" key="3">
    <source>
        <dbReference type="Proteomes" id="UP001597327"/>
    </source>
</evidence>
<protein>
    <recommendedName>
        <fullName evidence="4">Flagellar assembly protein FliH/Type III secretion system HrpE domain-containing protein</fullName>
    </recommendedName>
</protein>
<sequence>MTRSLAAHIPVFAGTDQADGGDLLVEVIVPRERESEREAWEAKVRQAFERGQVDGELKLRDRFEAEKERLIEDHEKTIANLKRRLDETAGEQLAAQLEEAFVELEARLGDAIADILEPFVRQSVLLALLDGFAGAIRHMLLDAQARTLTLRGPEAMLARVRDRLGPLAATVAFEPSHETELRASLGSTVIETQFAAWKAQLDEERERA</sequence>
<accession>A0ABW4JVF6</accession>
<dbReference type="EMBL" id="JBHUFA010000002">
    <property type="protein sequence ID" value="MFD1695822.1"/>
    <property type="molecule type" value="Genomic_DNA"/>
</dbReference>
<keyword evidence="1" id="KW-0175">Coiled coil</keyword>
<gene>
    <name evidence="2" type="ORF">ACFSC7_09880</name>
</gene>
<name>A0ABW4JVF6_9HYPH</name>
<organism evidence="2 3">
    <name type="scientific">Roseibium aestuarii</name>
    <dbReference type="NCBI Taxonomy" id="2600299"/>
    <lineage>
        <taxon>Bacteria</taxon>
        <taxon>Pseudomonadati</taxon>
        <taxon>Pseudomonadota</taxon>
        <taxon>Alphaproteobacteria</taxon>
        <taxon>Hyphomicrobiales</taxon>
        <taxon>Stappiaceae</taxon>
        <taxon>Roseibium</taxon>
    </lineage>
</organism>
<evidence type="ECO:0008006" key="4">
    <source>
        <dbReference type="Google" id="ProtNLM"/>
    </source>
</evidence>
<reference evidence="3" key="1">
    <citation type="journal article" date="2019" name="Int. J. Syst. Evol. Microbiol.">
        <title>The Global Catalogue of Microorganisms (GCM) 10K type strain sequencing project: providing services to taxonomists for standard genome sequencing and annotation.</title>
        <authorList>
            <consortium name="The Broad Institute Genomics Platform"/>
            <consortium name="The Broad Institute Genome Sequencing Center for Infectious Disease"/>
            <person name="Wu L."/>
            <person name="Ma J."/>
        </authorList>
    </citation>
    <scope>NUCLEOTIDE SEQUENCE [LARGE SCALE GENOMIC DNA]</scope>
    <source>
        <strain evidence="3">JCM 3369</strain>
    </source>
</reference>
<comment type="caution">
    <text evidence="2">The sequence shown here is derived from an EMBL/GenBank/DDBJ whole genome shotgun (WGS) entry which is preliminary data.</text>
</comment>
<evidence type="ECO:0000256" key="1">
    <source>
        <dbReference type="SAM" id="Coils"/>
    </source>
</evidence>
<feature type="coiled-coil region" evidence="1">
    <location>
        <begin position="60"/>
        <end position="114"/>
    </location>
</feature>
<keyword evidence="3" id="KW-1185">Reference proteome</keyword>
<evidence type="ECO:0000313" key="2">
    <source>
        <dbReference type="EMBL" id="MFD1695822.1"/>
    </source>
</evidence>
<dbReference type="RefSeq" id="WP_149893791.1">
    <property type="nucleotide sequence ID" value="NZ_JBHUFA010000002.1"/>
</dbReference>
<proteinExistence type="predicted"/>
<dbReference type="Proteomes" id="UP001597327">
    <property type="component" value="Unassembled WGS sequence"/>
</dbReference>